<evidence type="ECO:0000256" key="1">
    <source>
        <dbReference type="SAM" id="Phobius"/>
    </source>
</evidence>
<proteinExistence type="predicted"/>
<reference evidence="2 3" key="1">
    <citation type="submission" date="2014-06" db="EMBL/GenBank/DDBJ databases">
        <title>Genomes of Alteromonas australica, a world apart.</title>
        <authorList>
            <person name="Gonzaga A."/>
            <person name="Lopez-Perez M."/>
            <person name="Rodriguez-Valera F."/>
        </authorList>
    </citation>
    <scope>NUCLEOTIDE SEQUENCE [LARGE SCALE GENOMIC DNA]</scope>
    <source>
        <strain evidence="2 3">H 17</strain>
    </source>
</reference>
<feature type="transmembrane region" description="Helical" evidence="1">
    <location>
        <begin position="83"/>
        <end position="107"/>
    </location>
</feature>
<dbReference type="AlphaFoldDB" id="A0A075NXP5"/>
<organism evidence="2 3">
    <name type="scientific">Alteromonas australica</name>
    <dbReference type="NCBI Taxonomy" id="589873"/>
    <lineage>
        <taxon>Bacteria</taxon>
        <taxon>Pseudomonadati</taxon>
        <taxon>Pseudomonadota</taxon>
        <taxon>Gammaproteobacteria</taxon>
        <taxon>Alteromonadales</taxon>
        <taxon>Alteromonadaceae</taxon>
        <taxon>Alteromonas/Salinimonas group</taxon>
        <taxon>Alteromonas</taxon>
    </lineage>
</organism>
<dbReference type="EMBL" id="CP008849">
    <property type="protein sequence ID" value="AIF98286.1"/>
    <property type="molecule type" value="Genomic_DNA"/>
</dbReference>
<accession>A0A075NXP5</accession>
<keyword evidence="1" id="KW-0812">Transmembrane</keyword>
<dbReference type="KEGG" id="aal:EP13_06005"/>
<dbReference type="RefSeq" id="WP_044056482.1">
    <property type="nucleotide sequence ID" value="NZ_CBCSKJ010000001.1"/>
</dbReference>
<keyword evidence="3" id="KW-1185">Reference proteome</keyword>
<evidence type="ECO:0000313" key="3">
    <source>
        <dbReference type="Proteomes" id="UP000056090"/>
    </source>
</evidence>
<feature type="transmembrane region" description="Helical" evidence="1">
    <location>
        <begin position="57"/>
        <end position="77"/>
    </location>
</feature>
<keyword evidence="1" id="KW-0472">Membrane</keyword>
<feature type="transmembrane region" description="Helical" evidence="1">
    <location>
        <begin position="119"/>
        <end position="140"/>
    </location>
</feature>
<name>A0A075NXP5_9ALTE</name>
<keyword evidence="1" id="KW-1133">Transmembrane helix</keyword>
<evidence type="ECO:0000313" key="2">
    <source>
        <dbReference type="EMBL" id="AIF98286.1"/>
    </source>
</evidence>
<dbReference type="Proteomes" id="UP000056090">
    <property type="component" value="Chromosome"/>
</dbReference>
<gene>
    <name evidence="2" type="ORF">EP13_06005</name>
</gene>
<protein>
    <submittedName>
        <fullName evidence="2">Uncharacterized protein</fullName>
    </submittedName>
</protein>
<sequence length="141" mass="15914">MADNVIHWVGFTIQTIGLLLVTIELYLPKLSESVKVFFERIQFQFVRRPGTRQDWNWIATGSYIFVWVISVAVVSIWEPSMSFIANIAFTIFTVFLWLIIYISKIFVRLGVVLGRGNAIGGVGLVLALIGFTIEVSKMVIA</sequence>
<feature type="transmembrane region" description="Helical" evidence="1">
    <location>
        <begin position="6"/>
        <end position="27"/>
    </location>
</feature>
<dbReference type="GeneID" id="78254471"/>